<dbReference type="OrthoDB" id="961541at2"/>
<evidence type="ECO:0000256" key="2">
    <source>
        <dbReference type="ARBA" id="ARBA00023125"/>
    </source>
</evidence>
<dbReference type="Gene3D" id="1.10.10.10">
    <property type="entry name" value="Winged helix-like DNA-binding domain superfamily/Winged helix DNA-binding domain"/>
    <property type="match status" value="1"/>
</dbReference>
<name>A0A2P8FC01_9BACT</name>
<dbReference type="PROSITE" id="PS00622">
    <property type="entry name" value="HTH_LUXR_1"/>
    <property type="match status" value="1"/>
</dbReference>
<dbReference type="GO" id="GO:0003677">
    <property type="term" value="F:DNA binding"/>
    <property type="evidence" value="ECO:0007669"/>
    <property type="project" value="UniProtKB-KW"/>
</dbReference>
<evidence type="ECO:0000313" key="5">
    <source>
        <dbReference type="EMBL" id="PSL19255.1"/>
    </source>
</evidence>
<dbReference type="InterPro" id="IPR036388">
    <property type="entry name" value="WH-like_DNA-bd_sf"/>
</dbReference>
<accession>A0A2P8FC01</accession>
<dbReference type="PRINTS" id="PR00038">
    <property type="entry name" value="HTHLUXR"/>
</dbReference>
<keyword evidence="2" id="KW-0238">DNA-binding</keyword>
<feature type="domain" description="HTH luxR-type" evidence="4">
    <location>
        <begin position="19"/>
        <end position="84"/>
    </location>
</feature>
<keyword evidence="6" id="KW-1185">Reference proteome</keyword>
<evidence type="ECO:0000256" key="1">
    <source>
        <dbReference type="ARBA" id="ARBA00023015"/>
    </source>
</evidence>
<sequence length="96" mass="11130">MTPVSENASILLVDDYQSINQRLLQLTDREWDVLSFITDGLTTAEIAACLVIEPKSIENYKRRISKKLKIGGRSNLIRFCIVNRDYLRKLYILARK</sequence>
<dbReference type="SUPFAM" id="SSF46894">
    <property type="entry name" value="C-terminal effector domain of the bipartite response regulators"/>
    <property type="match status" value="1"/>
</dbReference>
<dbReference type="PANTHER" id="PTHR44688:SF16">
    <property type="entry name" value="DNA-BINDING TRANSCRIPTIONAL ACTIVATOR DEVR_DOSR"/>
    <property type="match status" value="1"/>
</dbReference>
<dbReference type="InterPro" id="IPR016032">
    <property type="entry name" value="Sig_transdc_resp-reg_C-effctor"/>
</dbReference>
<reference evidence="5 6" key="1">
    <citation type="submission" date="2018-03" db="EMBL/GenBank/DDBJ databases">
        <title>Genomic Encyclopedia of Archaeal and Bacterial Type Strains, Phase II (KMG-II): from individual species to whole genera.</title>
        <authorList>
            <person name="Goeker M."/>
        </authorList>
    </citation>
    <scope>NUCLEOTIDE SEQUENCE [LARGE SCALE GENOMIC DNA]</scope>
    <source>
        <strain evidence="5 6">DSM 29057</strain>
    </source>
</reference>
<keyword evidence="1" id="KW-0805">Transcription regulation</keyword>
<dbReference type="SMART" id="SM00421">
    <property type="entry name" value="HTH_LUXR"/>
    <property type="match status" value="1"/>
</dbReference>
<dbReference type="Pfam" id="PF00196">
    <property type="entry name" value="GerE"/>
    <property type="match status" value="1"/>
</dbReference>
<protein>
    <submittedName>
        <fullName evidence="5">Regulatory LuxR family protein</fullName>
    </submittedName>
</protein>
<evidence type="ECO:0000313" key="6">
    <source>
        <dbReference type="Proteomes" id="UP000241964"/>
    </source>
</evidence>
<dbReference type="RefSeq" id="WP_106599591.1">
    <property type="nucleotide sequence ID" value="NZ_PYAS01000027.1"/>
</dbReference>
<dbReference type="Proteomes" id="UP000241964">
    <property type="component" value="Unassembled WGS sequence"/>
</dbReference>
<dbReference type="GO" id="GO:0006355">
    <property type="term" value="P:regulation of DNA-templated transcription"/>
    <property type="evidence" value="ECO:0007669"/>
    <property type="project" value="InterPro"/>
</dbReference>
<dbReference type="InterPro" id="IPR000792">
    <property type="entry name" value="Tscrpt_reg_LuxR_C"/>
</dbReference>
<evidence type="ECO:0000256" key="3">
    <source>
        <dbReference type="ARBA" id="ARBA00023163"/>
    </source>
</evidence>
<dbReference type="PANTHER" id="PTHR44688">
    <property type="entry name" value="DNA-BINDING TRANSCRIPTIONAL ACTIVATOR DEVR_DOSR"/>
    <property type="match status" value="1"/>
</dbReference>
<dbReference type="EMBL" id="PYAS01000027">
    <property type="protein sequence ID" value="PSL19255.1"/>
    <property type="molecule type" value="Genomic_DNA"/>
</dbReference>
<dbReference type="CDD" id="cd06170">
    <property type="entry name" value="LuxR_C_like"/>
    <property type="match status" value="1"/>
</dbReference>
<comment type="caution">
    <text evidence="5">The sequence shown here is derived from an EMBL/GenBank/DDBJ whole genome shotgun (WGS) entry which is preliminary data.</text>
</comment>
<dbReference type="AlphaFoldDB" id="A0A2P8FC01"/>
<gene>
    <name evidence="5" type="ORF">CLV60_12744</name>
</gene>
<proteinExistence type="predicted"/>
<dbReference type="PROSITE" id="PS50043">
    <property type="entry name" value="HTH_LUXR_2"/>
    <property type="match status" value="1"/>
</dbReference>
<organism evidence="5 6">
    <name type="scientific">Dyadobacter jiangsuensis</name>
    <dbReference type="NCBI Taxonomy" id="1591085"/>
    <lineage>
        <taxon>Bacteria</taxon>
        <taxon>Pseudomonadati</taxon>
        <taxon>Bacteroidota</taxon>
        <taxon>Cytophagia</taxon>
        <taxon>Cytophagales</taxon>
        <taxon>Spirosomataceae</taxon>
        <taxon>Dyadobacter</taxon>
    </lineage>
</organism>
<evidence type="ECO:0000259" key="4">
    <source>
        <dbReference type="PROSITE" id="PS50043"/>
    </source>
</evidence>
<keyword evidence="3" id="KW-0804">Transcription</keyword>